<feature type="domain" description="Apple" evidence="7">
    <location>
        <begin position="31"/>
        <end position="106"/>
    </location>
</feature>
<proteinExistence type="predicted"/>
<name>A0ABN8LF54_9CNID</name>
<dbReference type="PRINTS" id="PR00010">
    <property type="entry name" value="EGFBLOOD"/>
</dbReference>
<dbReference type="NCBIfam" id="NF040941">
    <property type="entry name" value="GGGWT_bact"/>
    <property type="match status" value="1"/>
</dbReference>
<dbReference type="SUPFAM" id="SSF57414">
    <property type="entry name" value="Hairpin loop containing domain-like"/>
    <property type="match status" value="1"/>
</dbReference>
<keyword evidence="9" id="KW-1185">Reference proteome</keyword>
<dbReference type="PANTHER" id="PTHR12916">
    <property type="entry name" value="CYTOCHROME C OXIDASE POLYPEPTIDE VIC-2"/>
    <property type="match status" value="1"/>
</dbReference>
<feature type="domain" description="EGF-like" evidence="6">
    <location>
        <begin position="198"/>
        <end position="234"/>
    </location>
</feature>
<evidence type="ECO:0000259" key="7">
    <source>
        <dbReference type="PROSITE" id="PS50948"/>
    </source>
</evidence>
<evidence type="ECO:0000313" key="9">
    <source>
        <dbReference type="Proteomes" id="UP001159427"/>
    </source>
</evidence>
<comment type="caution">
    <text evidence="5">Lacks conserved residue(s) required for the propagation of feature annotation.</text>
</comment>
<accession>A0ABN8LF54</accession>
<dbReference type="CDD" id="cd00054">
    <property type="entry name" value="EGF_CA"/>
    <property type="match status" value="2"/>
</dbReference>
<dbReference type="PROSITE" id="PS50026">
    <property type="entry name" value="EGF_3"/>
    <property type="match status" value="2"/>
</dbReference>
<dbReference type="InterPro" id="IPR057774">
    <property type="entry name" value="D8C_UMOD/GP2/OIT3-like"/>
</dbReference>
<evidence type="ECO:0000256" key="2">
    <source>
        <dbReference type="ARBA" id="ARBA00022729"/>
    </source>
</evidence>
<dbReference type="InterPro" id="IPR003609">
    <property type="entry name" value="Pan_app"/>
</dbReference>
<dbReference type="PROSITE" id="PS00010">
    <property type="entry name" value="ASX_HYDROXYL"/>
    <property type="match status" value="1"/>
</dbReference>
<feature type="disulfide bond" evidence="5">
    <location>
        <begin position="224"/>
        <end position="233"/>
    </location>
</feature>
<dbReference type="InterPro" id="IPR000742">
    <property type="entry name" value="EGF"/>
</dbReference>
<dbReference type="PANTHER" id="PTHR12916:SF4">
    <property type="entry name" value="UNINFLATABLE, ISOFORM C"/>
    <property type="match status" value="1"/>
</dbReference>
<dbReference type="EMBL" id="CALNXI010000027">
    <property type="protein sequence ID" value="CAH3015702.1"/>
    <property type="molecule type" value="Genomic_DNA"/>
</dbReference>
<protein>
    <recommendedName>
        <fullName evidence="10">Uromodulin</fullName>
    </recommendedName>
</protein>
<gene>
    <name evidence="8" type="ORF">PEVE_00020056</name>
</gene>
<dbReference type="Pfam" id="PF00024">
    <property type="entry name" value="PAN_1"/>
    <property type="match status" value="1"/>
</dbReference>
<evidence type="ECO:0008006" key="10">
    <source>
        <dbReference type="Google" id="ProtNLM"/>
    </source>
</evidence>
<evidence type="ECO:0000256" key="3">
    <source>
        <dbReference type="ARBA" id="ARBA00022737"/>
    </source>
</evidence>
<keyword evidence="4 5" id="KW-1015">Disulfide bond</keyword>
<sequence length="360" mass="40347">MSELYFLTIKTCPYIFWLPFVYTFGLRGEKCVTSFQGAFLQRHSYKSAAVSDMFTCYYMCKDEQLCQSLNFYREGSLCELNNRTRSATLPLNFILKRNAFYLDNPFRAFLGSTFLLPASSCKEIKDASEGLAPNGRYWLDSGGHGDQPFDAFCDMEKEVVVECTGNPCQNGGTCDYQGKGQYTCRCVAGYGGIHCEGDTNMCSSNPCLNGGTCTNILNGYICTCSSHFSGPRCEVATGSECSSYTLNNETDRSVLFAQVGAIYKCDKTLVTAWYRFNSTAGTKMPTTCVSKNKCNTHATGWLNGVHPTTQEGIVNRRLCFHWSSNCCNWEITIKVRNCGLFYVYRLVKPPHCQLRYCVTN</sequence>
<feature type="disulfide bond" evidence="5">
    <location>
        <begin position="186"/>
        <end position="195"/>
    </location>
</feature>
<dbReference type="InterPro" id="IPR001881">
    <property type="entry name" value="EGF-like_Ca-bd_dom"/>
</dbReference>
<dbReference type="PROSITE" id="PS01186">
    <property type="entry name" value="EGF_2"/>
    <property type="match status" value="1"/>
</dbReference>
<keyword evidence="2" id="KW-0732">Signal</keyword>
<dbReference type="SMART" id="SM00181">
    <property type="entry name" value="EGF"/>
    <property type="match status" value="2"/>
</dbReference>
<comment type="caution">
    <text evidence="8">The sequence shown here is derived from an EMBL/GenBank/DDBJ whole genome shotgun (WGS) entry which is preliminary data.</text>
</comment>
<dbReference type="PROSITE" id="PS00022">
    <property type="entry name" value="EGF_1"/>
    <property type="match status" value="2"/>
</dbReference>
<evidence type="ECO:0000313" key="8">
    <source>
        <dbReference type="EMBL" id="CAH3015702.1"/>
    </source>
</evidence>
<dbReference type="Proteomes" id="UP001159427">
    <property type="component" value="Unassembled WGS sequence"/>
</dbReference>
<evidence type="ECO:0000259" key="6">
    <source>
        <dbReference type="PROSITE" id="PS50026"/>
    </source>
</evidence>
<reference evidence="8 9" key="1">
    <citation type="submission" date="2022-05" db="EMBL/GenBank/DDBJ databases">
        <authorList>
            <consortium name="Genoscope - CEA"/>
            <person name="William W."/>
        </authorList>
    </citation>
    <scope>NUCLEOTIDE SEQUENCE [LARGE SCALE GENOMIC DNA]</scope>
</reference>
<dbReference type="Gene3D" id="2.10.25.10">
    <property type="entry name" value="Laminin"/>
    <property type="match status" value="2"/>
</dbReference>
<dbReference type="InterPro" id="IPR000152">
    <property type="entry name" value="EGF-type_Asp/Asn_hydroxyl_site"/>
</dbReference>
<organism evidence="8 9">
    <name type="scientific">Porites evermanni</name>
    <dbReference type="NCBI Taxonomy" id="104178"/>
    <lineage>
        <taxon>Eukaryota</taxon>
        <taxon>Metazoa</taxon>
        <taxon>Cnidaria</taxon>
        <taxon>Anthozoa</taxon>
        <taxon>Hexacorallia</taxon>
        <taxon>Scleractinia</taxon>
        <taxon>Fungiina</taxon>
        <taxon>Poritidae</taxon>
        <taxon>Porites</taxon>
    </lineage>
</organism>
<keyword evidence="3" id="KW-0677">Repeat</keyword>
<dbReference type="PROSITE" id="PS50948">
    <property type="entry name" value="PAN"/>
    <property type="match status" value="1"/>
</dbReference>
<dbReference type="Gene3D" id="3.30.750.130">
    <property type="match status" value="1"/>
</dbReference>
<evidence type="ECO:0000256" key="1">
    <source>
        <dbReference type="ARBA" id="ARBA00022536"/>
    </source>
</evidence>
<dbReference type="Pfam" id="PF23283">
    <property type="entry name" value="D8C_UMOD"/>
    <property type="match status" value="1"/>
</dbReference>
<feature type="domain" description="EGF-like" evidence="6">
    <location>
        <begin position="159"/>
        <end position="196"/>
    </location>
</feature>
<keyword evidence="1 5" id="KW-0245">EGF-like domain</keyword>
<dbReference type="SMART" id="SM00179">
    <property type="entry name" value="EGF_CA"/>
    <property type="match status" value="2"/>
</dbReference>
<dbReference type="SUPFAM" id="SSF57196">
    <property type="entry name" value="EGF/Laminin"/>
    <property type="match status" value="2"/>
</dbReference>
<dbReference type="Pfam" id="PF00008">
    <property type="entry name" value="EGF"/>
    <property type="match status" value="2"/>
</dbReference>
<evidence type="ECO:0000256" key="4">
    <source>
        <dbReference type="ARBA" id="ARBA00023157"/>
    </source>
</evidence>
<evidence type="ECO:0000256" key="5">
    <source>
        <dbReference type="PROSITE-ProRule" id="PRU00076"/>
    </source>
</evidence>